<dbReference type="Pfam" id="PF00440">
    <property type="entry name" value="TetR_N"/>
    <property type="match status" value="1"/>
</dbReference>
<evidence type="ECO:0000256" key="1">
    <source>
        <dbReference type="ARBA" id="ARBA00022491"/>
    </source>
</evidence>
<dbReference type="PROSITE" id="PS50977">
    <property type="entry name" value="HTH_TETR_2"/>
    <property type="match status" value="1"/>
</dbReference>
<feature type="domain" description="HTH tetR-type" evidence="4">
    <location>
        <begin position="2"/>
        <end position="62"/>
    </location>
</feature>
<dbReference type="PROSITE" id="PS01081">
    <property type="entry name" value="HTH_TETR_1"/>
    <property type="match status" value="1"/>
</dbReference>
<dbReference type="Gene3D" id="1.10.357.10">
    <property type="entry name" value="Tetracycline Repressor, domain 2"/>
    <property type="match status" value="1"/>
</dbReference>
<keyword evidence="2 3" id="KW-0238">DNA-binding</keyword>
<proteinExistence type="predicted"/>
<gene>
    <name evidence="5" type="ORF">JOC54_002096</name>
</gene>
<dbReference type="PANTHER" id="PTHR43479">
    <property type="entry name" value="ACREF/ENVCD OPERON REPRESSOR-RELATED"/>
    <property type="match status" value="1"/>
</dbReference>
<dbReference type="EMBL" id="JAFBCV010000005">
    <property type="protein sequence ID" value="MBM7838837.1"/>
    <property type="molecule type" value="Genomic_DNA"/>
</dbReference>
<evidence type="ECO:0000256" key="2">
    <source>
        <dbReference type="ARBA" id="ARBA00023125"/>
    </source>
</evidence>
<dbReference type="SUPFAM" id="SSF46689">
    <property type="entry name" value="Homeodomain-like"/>
    <property type="match status" value="1"/>
</dbReference>
<dbReference type="PRINTS" id="PR00455">
    <property type="entry name" value="HTHTETR"/>
</dbReference>
<evidence type="ECO:0000313" key="6">
    <source>
        <dbReference type="Proteomes" id="UP001179280"/>
    </source>
</evidence>
<dbReference type="PANTHER" id="PTHR43479:SF22">
    <property type="entry name" value="TRANSCRIPTIONAL REGULATOR, TETR FAMILY"/>
    <property type="match status" value="1"/>
</dbReference>
<keyword evidence="1" id="KW-0678">Repressor</keyword>
<dbReference type="InterPro" id="IPR023772">
    <property type="entry name" value="DNA-bd_HTH_TetR-type_CS"/>
</dbReference>
<protein>
    <submittedName>
        <fullName evidence="5">AcrR family transcriptional regulator</fullName>
    </submittedName>
</protein>
<sequence length="289" mass="33437">MNERKKQIADAALALFQEKGIEHTSVQDILVAATISKGTFYNHFSSKNDCVAEILENLREEAGQRRIAAQIGKDKQDRAIFVEQISILIELQEERRLYRLFEAILHSHEADLKKLVLQHRIHDIEWLTTRLTEVKGDNVRPYAFEAAVLFTGMLQHILFVNRYTNNQYNLKHIIDVLLGYLELILPTMNQENTMLLNKEAINQFRAQVDKKTVTYSDITSSLEPFQNAQLSQEQQDLVDAITNELQQDRLRKVVLLSLIKPFRSSFSKTPLEADAKTLANLVWFYIHSQ</sequence>
<dbReference type="Proteomes" id="UP001179280">
    <property type="component" value="Unassembled WGS sequence"/>
</dbReference>
<evidence type="ECO:0000313" key="5">
    <source>
        <dbReference type="EMBL" id="MBM7838837.1"/>
    </source>
</evidence>
<evidence type="ECO:0000259" key="4">
    <source>
        <dbReference type="PROSITE" id="PS50977"/>
    </source>
</evidence>
<dbReference type="InterPro" id="IPR009057">
    <property type="entry name" value="Homeodomain-like_sf"/>
</dbReference>
<keyword evidence="6" id="KW-1185">Reference proteome</keyword>
<name>A0ABS2STL3_9BACI</name>
<reference evidence="5" key="1">
    <citation type="submission" date="2021-01" db="EMBL/GenBank/DDBJ databases">
        <title>Genomic Encyclopedia of Type Strains, Phase IV (KMG-IV): sequencing the most valuable type-strain genomes for metagenomic binning, comparative biology and taxonomic classification.</title>
        <authorList>
            <person name="Goeker M."/>
        </authorList>
    </citation>
    <scope>NUCLEOTIDE SEQUENCE</scope>
    <source>
        <strain evidence="5">DSM 21943</strain>
    </source>
</reference>
<comment type="caution">
    <text evidence="5">The sequence shown here is derived from an EMBL/GenBank/DDBJ whole genome shotgun (WGS) entry which is preliminary data.</text>
</comment>
<accession>A0ABS2STL3</accession>
<dbReference type="InterPro" id="IPR001647">
    <property type="entry name" value="HTH_TetR"/>
</dbReference>
<evidence type="ECO:0000256" key="3">
    <source>
        <dbReference type="PROSITE-ProRule" id="PRU00335"/>
    </source>
</evidence>
<organism evidence="5 6">
    <name type="scientific">Shouchella xiaoxiensis</name>
    <dbReference type="NCBI Taxonomy" id="766895"/>
    <lineage>
        <taxon>Bacteria</taxon>
        <taxon>Bacillati</taxon>
        <taxon>Bacillota</taxon>
        <taxon>Bacilli</taxon>
        <taxon>Bacillales</taxon>
        <taxon>Bacillaceae</taxon>
        <taxon>Shouchella</taxon>
    </lineage>
</organism>
<dbReference type="RefSeq" id="WP_204466125.1">
    <property type="nucleotide sequence ID" value="NZ_JAFBCV010000005.1"/>
</dbReference>
<feature type="DNA-binding region" description="H-T-H motif" evidence="3">
    <location>
        <begin position="25"/>
        <end position="44"/>
    </location>
</feature>
<dbReference type="InterPro" id="IPR050624">
    <property type="entry name" value="HTH-type_Tx_Regulator"/>
</dbReference>